<gene>
    <name evidence="1" type="ORF">EIY72_14645</name>
</gene>
<dbReference type="Proteomes" id="UP000295254">
    <property type="component" value="Unassembled WGS sequence"/>
</dbReference>
<proteinExistence type="predicted"/>
<evidence type="ECO:0000313" key="1">
    <source>
        <dbReference type="EMBL" id="TDB61970.1"/>
    </source>
</evidence>
<dbReference type="AlphaFoldDB" id="A0A1H2PAI2"/>
<evidence type="ECO:0008006" key="3">
    <source>
        <dbReference type="Google" id="ProtNLM"/>
    </source>
</evidence>
<protein>
    <recommendedName>
        <fullName evidence="3">DUF4329 domain-containing protein</fullName>
    </recommendedName>
</protein>
<dbReference type="RefSeq" id="WP_093227033.1">
    <property type="nucleotide sequence ID" value="NZ_LT629803.1"/>
</dbReference>
<name>A0A1H2PAI2_PSEVA</name>
<dbReference type="EMBL" id="RRZK01000019">
    <property type="protein sequence ID" value="TDB61970.1"/>
    <property type="molecule type" value="Genomic_DNA"/>
</dbReference>
<evidence type="ECO:0000313" key="2">
    <source>
        <dbReference type="Proteomes" id="UP000295254"/>
    </source>
</evidence>
<dbReference type="OrthoDB" id="7029244at2"/>
<accession>A0A1H2PAI2</accession>
<reference evidence="2" key="1">
    <citation type="journal article" date="2019" name="bioRxiv">
        <title>Bacterially produced spermidine induces plant systemic susceptibility to pathogens.</title>
        <authorList>
            <person name="Melnyk R.A."/>
            <person name="Beskrovnaya P.A."/>
            <person name="Liu Z."/>
            <person name="Song Y."/>
            <person name="Haney C.H."/>
        </authorList>
    </citation>
    <scope>NUCLEOTIDE SEQUENCE [LARGE SCALE GENOMIC DNA]</scope>
    <source>
        <strain evidence="2">Dha-51</strain>
    </source>
</reference>
<sequence>MDEQVRRPDTAGAAQLRVLDSLFLSADDAAHFGHERVGRRRNIGYFAYILERSDGRFVLTEPQVLPLGTIPHQALPPGHVLHSQFFSHPALSTLDPDKISTLGWTVEDAATSLLMFSVHECRVLLGARNPAYLSGSENSLIGFTGNGSTSEAALRTRLGNREKPGELARDLETGAAKPEALVMAMAEAGDLHVFISDGRWRPRGKISGPVAPQPWARIVPDKVAYGAVFPTADGAALDRDFKDRAQHDQEQTWFGFILKHRDREEYISTELVALSTTTKLWRRRTLFAHDSSGRDFIYPEGFMPHSYFYSRQQVKRVQPTRGETSLWLAQNFIQPRHLYEVIYDGKRRPVMEVIDEANPNIPLYIASQDGAVLKYQAKKGTDLFDNDVVGQSLDDFERNLSRGTLTPAGFVRVIAKSGELGVISTSLCWDRTGPIGPHWIPSLHLSRRKLGPVFISADDAALYARSKIPRGRTVAFGGLILIRNDGCFVATDPIPIPQENFDIKWVFPDDAATAGLFPAGCKIVARYRSRVSRAIPVVMTPIERDLYRNMLSVDVVYTAFTHSEQALNEYLFAPDGATVRYRMGLWEKLRADLGIAIGASGNPANDLDAAWVKEQIYQRLLSPIDWVKKLANAGDLRVVMGSPLWGPPGKVANVVSSPIAISKDPESVESDPAYSPLHIQAQDSARFVHDQTARSSALSFGFVLKGPGRSPAFMATLPVEALKPALEHRQIFSGALPYRYNISAVYLRGATKQPGSTEETREHFFSPLDVSQVRTLAYLPSEYLPIYFSCADGALLRLKLLTFDPIPSTDRFGQIEFKPNPFASPEQARRDWSNIQQGKLGLTDYIRKMAAAGELEVLVTSAYWSCPGKVGQDWVPHMRAISDDDLWAQKPVLPLGPIFHHPDDAVGHAQRRIAHVKAQANFYISGVLVRPDTYSYVSVEPVADHASPSDGFLRIFRTQGDPSTSARNKVPEFPVEYSLRAAFQMAAPQAGFTMDGVDYASKASVWISTLILKNKRFNIEAFYYSTRSGALLKYIPSNSAQEGEFLSQPSSGSSADLVSRLKYFGVMRVLTSASGWNQLGNLGEDWQIARLRVSTQTDKPTRDEL</sequence>
<dbReference type="STRING" id="95300.SAMN05216558_4560"/>
<keyword evidence="2" id="KW-1185">Reference proteome</keyword>
<comment type="caution">
    <text evidence="1">The sequence shown here is derived from an EMBL/GenBank/DDBJ whole genome shotgun (WGS) entry which is preliminary data.</text>
</comment>
<organism evidence="1 2">
    <name type="scientific">Pseudomonas vancouverensis</name>
    <dbReference type="NCBI Taxonomy" id="95300"/>
    <lineage>
        <taxon>Bacteria</taxon>
        <taxon>Pseudomonadati</taxon>
        <taxon>Pseudomonadota</taxon>
        <taxon>Gammaproteobacteria</taxon>
        <taxon>Pseudomonadales</taxon>
        <taxon>Pseudomonadaceae</taxon>
        <taxon>Pseudomonas</taxon>
    </lineage>
</organism>